<proteinExistence type="predicted"/>
<feature type="region of interest" description="Disordered" evidence="2">
    <location>
        <begin position="188"/>
        <end position="213"/>
    </location>
</feature>
<dbReference type="EMBL" id="JASUXU010000010">
    <property type="protein sequence ID" value="KAK0324298.1"/>
    <property type="molecule type" value="Genomic_DNA"/>
</dbReference>
<dbReference type="PANTHER" id="PTHR44145">
    <property type="entry name" value="DNAJ HOMOLOG SUBFAMILY A MEMBER 3, MITOCHONDRIAL"/>
    <property type="match status" value="1"/>
</dbReference>
<dbReference type="CDD" id="cd06257">
    <property type="entry name" value="DnaJ"/>
    <property type="match status" value="1"/>
</dbReference>
<feature type="domain" description="J" evidence="3">
    <location>
        <begin position="111"/>
        <end position="178"/>
    </location>
</feature>
<evidence type="ECO:0000313" key="4">
    <source>
        <dbReference type="EMBL" id="KAK0324298.1"/>
    </source>
</evidence>
<dbReference type="PROSITE" id="PS50076">
    <property type="entry name" value="DNAJ_2"/>
    <property type="match status" value="1"/>
</dbReference>
<dbReference type="InterPro" id="IPR036869">
    <property type="entry name" value="J_dom_sf"/>
</dbReference>
<dbReference type="Gene3D" id="1.10.287.110">
    <property type="entry name" value="DnaJ domain"/>
    <property type="match status" value="1"/>
</dbReference>
<reference evidence="4" key="1">
    <citation type="submission" date="2021-12" db="EMBL/GenBank/DDBJ databases">
        <title>Black yeast isolated from Biological Soil Crust.</title>
        <authorList>
            <person name="Kurbessoian T."/>
        </authorList>
    </citation>
    <scope>NUCLEOTIDE SEQUENCE</scope>
    <source>
        <strain evidence="4">CCFEE 5208</strain>
    </source>
</reference>
<evidence type="ECO:0000259" key="3">
    <source>
        <dbReference type="PROSITE" id="PS50076"/>
    </source>
</evidence>
<dbReference type="InterPro" id="IPR051938">
    <property type="entry name" value="Apopto_cytoskel_mod"/>
</dbReference>
<organism evidence="4 5">
    <name type="scientific">Friedmanniomyces endolithicus</name>
    <dbReference type="NCBI Taxonomy" id="329885"/>
    <lineage>
        <taxon>Eukaryota</taxon>
        <taxon>Fungi</taxon>
        <taxon>Dikarya</taxon>
        <taxon>Ascomycota</taxon>
        <taxon>Pezizomycotina</taxon>
        <taxon>Dothideomycetes</taxon>
        <taxon>Dothideomycetidae</taxon>
        <taxon>Mycosphaerellales</taxon>
        <taxon>Teratosphaeriaceae</taxon>
        <taxon>Friedmanniomyces</taxon>
    </lineage>
</organism>
<dbReference type="SUPFAM" id="SSF46565">
    <property type="entry name" value="Chaperone J-domain"/>
    <property type="match status" value="1"/>
</dbReference>
<accession>A0AAN6FTN2</accession>
<feature type="region of interest" description="Disordered" evidence="2">
    <location>
        <begin position="43"/>
        <end position="82"/>
    </location>
</feature>
<evidence type="ECO:0000256" key="1">
    <source>
        <dbReference type="ARBA" id="ARBA00023186"/>
    </source>
</evidence>
<dbReference type="AlphaFoldDB" id="A0AAN6FTN2"/>
<sequence length="365" mass="40877">MREKPARSPLSRCVCVPSALVMLSRKPSLLVSAYGNFHSFHGASGSSTSSCQWREGTRQQQERRGGRRRYATIAGDGREDQQDHVALDAPKEKAQPPHQWPVPVSGQQHPTPYQIFAMKSNARYSKANFYQLVKLYHPDLHSSSTIAHQLKSERYRLIVAAHTILSDPIKRSAYDRFGAGWNGRSEFGMQSGTPHPGPGPFSHSWQSGGQGEGHTDPIWQNATWEDWERFYAWRARKASGAPGSSADDPQSPLYVRNSHFIVVVILLAFAGSSANYSRAQGAGQYLVEQRDLVHDRSAKDLRKVRQDMAGLSGNEERMQWFLRQREATMGTLSVEEVEVLRGERAGRILPEPEVCRSEGVRGKQP</sequence>
<dbReference type="PANTHER" id="PTHR44145:SF3">
    <property type="entry name" value="DNAJ HOMOLOG SUBFAMILY A MEMBER 3, MITOCHONDRIAL"/>
    <property type="match status" value="1"/>
</dbReference>
<dbReference type="Pfam" id="PF00226">
    <property type="entry name" value="DnaJ"/>
    <property type="match status" value="1"/>
</dbReference>
<comment type="caution">
    <text evidence="4">The sequence shown here is derived from an EMBL/GenBank/DDBJ whole genome shotgun (WGS) entry which is preliminary data.</text>
</comment>
<evidence type="ECO:0000256" key="2">
    <source>
        <dbReference type="SAM" id="MobiDB-lite"/>
    </source>
</evidence>
<protein>
    <submittedName>
        <fullName evidence="4">J domain-containing protein 1</fullName>
    </submittedName>
</protein>
<dbReference type="InterPro" id="IPR001623">
    <property type="entry name" value="DnaJ_domain"/>
</dbReference>
<dbReference type="Proteomes" id="UP001168146">
    <property type="component" value="Unassembled WGS sequence"/>
</dbReference>
<name>A0AAN6FTN2_9PEZI</name>
<keyword evidence="1" id="KW-0143">Chaperone</keyword>
<evidence type="ECO:0000313" key="5">
    <source>
        <dbReference type="Proteomes" id="UP001168146"/>
    </source>
</evidence>
<feature type="compositionally biased region" description="Basic and acidic residues" evidence="2">
    <location>
        <begin position="55"/>
        <end position="64"/>
    </location>
</feature>
<dbReference type="PRINTS" id="PR00625">
    <property type="entry name" value="JDOMAIN"/>
</dbReference>
<gene>
    <name evidence="4" type="primary">JID1_2</name>
    <name evidence="4" type="ORF">LTR82_004736</name>
</gene>